<evidence type="ECO:0000256" key="5">
    <source>
        <dbReference type="ARBA" id="ARBA00022692"/>
    </source>
</evidence>
<comment type="function">
    <text evidence="9">Part of the tripartite ATP-independent periplasmic (TRAP) transport system.</text>
</comment>
<keyword evidence="3" id="KW-1003">Cell membrane</keyword>
<keyword evidence="5 9" id="KW-0812">Transmembrane</keyword>
<dbReference type="InterPro" id="IPR007387">
    <property type="entry name" value="TRAP_DctQ"/>
</dbReference>
<evidence type="ECO:0000256" key="1">
    <source>
        <dbReference type="ARBA" id="ARBA00004429"/>
    </source>
</evidence>
<dbReference type="Pfam" id="PF04290">
    <property type="entry name" value="DctQ"/>
    <property type="match status" value="1"/>
</dbReference>
<evidence type="ECO:0000256" key="9">
    <source>
        <dbReference type="RuleBase" id="RU369079"/>
    </source>
</evidence>
<dbReference type="RefSeq" id="WP_338550910.1">
    <property type="nucleotide sequence ID" value="NZ_CP146069.1"/>
</dbReference>
<sequence>MTVLRAYIGWVDTFNRRVGRFIMYGIFAMMAVLLWSTISKFSDQPSLWTLEVAQFAMIAYFFLGGPYAIQMGAHVRMDLFYENWSVKRKAATDALMVLCLITYLGVLLWGGLSSTAYSLGHFGSNPVGFLVDLATGEKSLGTLERSRTIWRPYLWPIKSIMCLGITLMLLQALSELFKDILRLRGEEVAQ</sequence>
<dbReference type="Proteomes" id="UP001364156">
    <property type="component" value="Chromosome"/>
</dbReference>
<evidence type="ECO:0000256" key="4">
    <source>
        <dbReference type="ARBA" id="ARBA00022519"/>
    </source>
</evidence>
<evidence type="ECO:0000259" key="10">
    <source>
        <dbReference type="Pfam" id="PF04290"/>
    </source>
</evidence>
<comment type="similarity">
    <text evidence="8 9">Belongs to the TRAP transporter small permease family.</text>
</comment>
<keyword evidence="2 9" id="KW-0813">Transport</keyword>
<evidence type="ECO:0000256" key="3">
    <source>
        <dbReference type="ARBA" id="ARBA00022475"/>
    </source>
</evidence>
<proteinExistence type="inferred from homology"/>
<evidence type="ECO:0000313" key="12">
    <source>
        <dbReference type="Proteomes" id="UP001364156"/>
    </source>
</evidence>
<dbReference type="PANTHER" id="PTHR35011">
    <property type="entry name" value="2,3-DIKETO-L-GULONATE TRAP TRANSPORTER SMALL PERMEASE PROTEIN YIAM"/>
    <property type="match status" value="1"/>
</dbReference>
<evidence type="ECO:0000256" key="2">
    <source>
        <dbReference type="ARBA" id="ARBA00022448"/>
    </source>
</evidence>
<keyword evidence="4 9" id="KW-0997">Cell inner membrane</keyword>
<gene>
    <name evidence="11" type="ORF">RZ517_07935</name>
</gene>
<evidence type="ECO:0000256" key="6">
    <source>
        <dbReference type="ARBA" id="ARBA00022989"/>
    </source>
</evidence>
<organism evidence="11 12">
    <name type="scientific">Roseovarius phycicola</name>
    <dbReference type="NCBI Taxonomy" id="3080976"/>
    <lineage>
        <taxon>Bacteria</taxon>
        <taxon>Pseudomonadati</taxon>
        <taxon>Pseudomonadota</taxon>
        <taxon>Alphaproteobacteria</taxon>
        <taxon>Rhodobacterales</taxon>
        <taxon>Roseobacteraceae</taxon>
        <taxon>Roseovarius</taxon>
    </lineage>
</organism>
<comment type="subunit">
    <text evidence="9">The complex comprises the extracytoplasmic solute receptor protein and the two transmembrane proteins.</text>
</comment>
<feature type="transmembrane region" description="Helical" evidence="9">
    <location>
        <begin position="90"/>
        <end position="112"/>
    </location>
</feature>
<feature type="transmembrane region" description="Helical" evidence="9">
    <location>
        <begin position="153"/>
        <end position="174"/>
    </location>
</feature>
<keyword evidence="6 9" id="KW-1133">Transmembrane helix</keyword>
<feature type="transmembrane region" description="Helical" evidence="9">
    <location>
        <begin position="21"/>
        <end position="38"/>
    </location>
</feature>
<reference evidence="11 12" key="1">
    <citation type="submission" date="2023-10" db="EMBL/GenBank/DDBJ databases">
        <title>Roseovarius strain S88 nov., isolated from a marine algae.</title>
        <authorList>
            <person name="Lee M.W."/>
            <person name="Lee J.K."/>
            <person name="Kim J.M."/>
            <person name="Choi D.G."/>
            <person name="Baek J.H."/>
            <person name="Bayburt H."/>
            <person name="Jung J.J."/>
            <person name="Han D.M."/>
            <person name="Jeon C.O."/>
        </authorList>
    </citation>
    <scope>NUCLEOTIDE SEQUENCE [LARGE SCALE GENOMIC DNA]</scope>
    <source>
        <strain evidence="11 12">S88</strain>
    </source>
</reference>
<dbReference type="EMBL" id="CP146069">
    <property type="protein sequence ID" value="WWR48087.1"/>
    <property type="molecule type" value="Genomic_DNA"/>
</dbReference>
<feature type="transmembrane region" description="Helical" evidence="9">
    <location>
        <begin position="50"/>
        <end position="69"/>
    </location>
</feature>
<evidence type="ECO:0000256" key="7">
    <source>
        <dbReference type="ARBA" id="ARBA00023136"/>
    </source>
</evidence>
<comment type="subcellular location">
    <subcellularLocation>
        <location evidence="1 9">Cell inner membrane</location>
        <topology evidence="1 9">Multi-pass membrane protein</topology>
    </subcellularLocation>
</comment>
<feature type="domain" description="Tripartite ATP-independent periplasmic transporters DctQ component" evidence="10">
    <location>
        <begin position="29"/>
        <end position="180"/>
    </location>
</feature>
<protein>
    <recommendedName>
        <fullName evidence="9">TRAP transporter small permease protein</fullName>
    </recommendedName>
</protein>
<keyword evidence="7 9" id="KW-0472">Membrane</keyword>
<dbReference type="PANTHER" id="PTHR35011:SF4">
    <property type="entry name" value="SLL1102 PROTEIN"/>
    <property type="match status" value="1"/>
</dbReference>
<evidence type="ECO:0000313" key="11">
    <source>
        <dbReference type="EMBL" id="WWR48087.1"/>
    </source>
</evidence>
<keyword evidence="12" id="KW-1185">Reference proteome</keyword>
<dbReference type="InterPro" id="IPR055348">
    <property type="entry name" value="DctQ"/>
</dbReference>
<evidence type="ECO:0000256" key="8">
    <source>
        <dbReference type="ARBA" id="ARBA00038436"/>
    </source>
</evidence>
<accession>A0ABZ2HJE4</accession>
<name>A0ABZ2HJE4_9RHOB</name>